<reference evidence="1" key="1">
    <citation type="submission" date="2021-02" db="EMBL/GenBank/DDBJ databases">
        <authorList>
            <person name="Dougan E. K."/>
            <person name="Rhodes N."/>
            <person name="Thang M."/>
            <person name="Chan C."/>
        </authorList>
    </citation>
    <scope>NUCLEOTIDE SEQUENCE</scope>
</reference>
<dbReference type="AlphaFoldDB" id="A0A812L6T2"/>
<accession>A0A812L6T2</accession>
<organism evidence="1 2">
    <name type="scientific">Symbiodinium natans</name>
    <dbReference type="NCBI Taxonomy" id="878477"/>
    <lineage>
        <taxon>Eukaryota</taxon>
        <taxon>Sar</taxon>
        <taxon>Alveolata</taxon>
        <taxon>Dinophyceae</taxon>
        <taxon>Suessiales</taxon>
        <taxon>Symbiodiniaceae</taxon>
        <taxon>Symbiodinium</taxon>
    </lineage>
</organism>
<keyword evidence="2" id="KW-1185">Reference proteome</keyword>
<comment type="caution">
    <text evidence="1">The sequence shown here is derived from an EMBL/GenBank/DDBJ whole genome shotgun (WGS) entry which is preliminary data.</text>
</comment>
<protein>
    <submittedName>
        <fullName evidence="1">Uncharacterized protein</fullName>
    </submittedName>
</protein>
<dbReference type="EMBL" id="CAJNDS010000957">
    <property type="protein sequence ID" value="CAE7242052.1"/>
    <property type="molecule type" value="Genomic_DNA"/>
</dbReference>
<gene>
    <name evidence="1" type="ORF">SNAT2548_LOCUS11058</name>
</gene>
<evidence type="ECO:0000313" key="1">
    <source>
        <dbReference type="EMBL" id="CAE7242052.1"/>
    </source>
</evidence>
<name>A0A812L6T2_9DINO</name>
<dbReference type="Proteomes" id="UP000604046">
    <property type="component" value="Unassembled WGS sequence"/>
</dbReference>
<proteinExistence type="predicted"/>
<sequence>METSLSFQGTTGSGPISWISLWFFHLGTPGAEGDAGVLFWPALMSKTPSSQAHHRALRGNPRRLSSPQRLQQMLQMLQLFVASVAPEPSTEAEAQHSLDTPCSRCAAAETSAVVAGVKVCP</sequence>
<evidence type="ECO:0000313" key="2">
    <source>
        <dbReference type="Proteomes" id="UP000604046"/>
    </source>
</evidence>